<dbReference type="InterPro" id="IPR009057">
    <property type="entry name" value="Homeodomain-like_sf"/>
</dbReference>
<dbReference type="InterPro" id="IPR002514">
    <property type="entry name" value="Transposase_8"/>
</dbReference>
<evidence type="ECO:0000313" key="2">
    <source>
        <dbReference type="Proteomes" id="UP000199337"/>
    </source>
</evidence>
<name>A0A1I2WLE5_9FIRM</name>
<dbReference type="EMBL" id="FOOX01000014">
    <property type="protein sequence ID" value="SFH02054.1"/>
    <property type="molecule type" value="Genomic_DNA"/>
</dbReference>
<dbReference type="OrthoDB" id="1707197at2"/>
<accession>A0A1I2WLE5</accession>
<dbReference type="Proteomes" id="UP000199337">
    <property type="component" value="Unassembled WGS sequence"/>
</dbReference>
<sequence>MKGKRYPKEFKDQLIQEAEEIGNVLQVAKRHEISPKTLYRWINLSKHTAWQHTSGKAKKTAVYIPSNQEFKQLEKENDKLKKILGEKDLEIAILRDLIKKKNPGFQTEY</sequence>
<dbReference type="SUPFAM" id="SSF46689">
    <property type="entry name" value="Homeodomain-like"/>
    <property type="match status" value="1"/>
</dbReference>
<dbReference type="Pfam" id="PF01527">
    <property type="entry name" value="HTH_Tnp_1"/>
    <property type="match status" value="1"/>
</dbReference>
<organism evidence="1 2">
    <name type="scientific">Desulfotruncus arcticus DSM 17038</name>
    <dbReference type="NCBI Taxonomy" id="1121424"/>
    <lineage>
        <taxon>Bacteria</taxon>
        <taxon>Bacillati</taxon>
        <taxon>Bacillota</taxon>
        <taxon>Clostridia</taxon>
        <taxon>Eubacteriales</taxon>
        <taxon>Desulfallaceae</taxon>
        <taxon>Desulfotruncus</taxon>
    </lineage>
</organism>
<gene>
    <name evidence="1" type="ORF">SAMN05660649_03519</name>
</gene>
<dbReference type="Gene3D" id="1.10.10.60">
    <property type="entry name" value="Homeodomain-like"/>
    <property type="match status" value="1"/>
</dbReference>
<dbReference type="STRING" id="341036.SAMN05660649_03519"/>
<dbReference type="AlphaFoldDB" id="A0A1I2WLE5"/>
<dbReference type="GO" id="GO:0004803">
    <property type="term" value="F:transposase activity"/>
    <property type="evidence" value="ECO:0007669"/>
    <property type="project" value="InterPro"/>
</dbReference>
<proteinExistence type="predicted"/>
<keyword evidence="2" id="KW-1185">Reference proteome</keyword>
<protein>
    <submittedName>
        <fullName evidence="1">Transposase and inactivated derivatives</fullName>
    </submittedName>
</protein>
<dbReference type="GO" id="GO:0006313">
    <property type="term" value="P:DNA transposition"/>
    <property type="evidence" value="ECO:0007669"/>
    <property type="project" value="InterPro"/>
</dbReference>
<evidence type="ECO:0000313" key="1">
    <source>
        <dbReference type="EMBL" id="SFH02054.1"/>
    </source>
</evidence>
<dbReference type="RefSeq" id="WP_092472742.1">
    <property type="nucleotide sequence ID" value="NZ_FOOX01000014.1"/>
</dbReference>
<reference evidence="2" key="1">
    <citation type="submission" date="2016-10" db="EMBL/GenBank/DDBJ databases">
        <authorList>
            <person name="Varghese N."/>
            <person name="Submissions S."/>
        </authorList>
    </citation>
    <scope>NUCLEOTIDE SEQUENCE [LARGE SCALE GENOMIC DNA]</scope>
    <source>
        <strain evidence="2">DSM 17038</strain>
    </source>
</reference>
<dbReference type="GO" id="GO:0003677">
    <property type="term" value="F:DNA binding"/>
    <property type="evidence" value="ECO:0007669"/>
    <property type="project" value="InterPro"/>
</dbReference>